<dbReference type="EMBL" id="FOGQ01000002">
    <property type="protein sequence ID" value="SER70549.1"/>
    <property type="molecule type" value="Genomic_DNA"/>
</dbReference>
<organism evidence="2 3">
    <name type="scientific">Corynebacterium cystitidis DSM 20524</name>
    <dbReference type="NCBI Taxonomy" id="1121357"/>
    <lineage>
        <taxon>Bacteria</taxon>
        <taxon>Bacillati</taxon>
        <taxon>Actinomycetota</taxon>
        <taxon>Actinomycetes</taxon>
        <taxon>Mycobacteriales</taxon>
        <taxon>Corynebacteriaceae</taxon>
        <taxon>Corynebacterium</taxon>
    </lineage>
</organism>
<dbReference type="RefSeq" id="WP_092256609.1">
    <property type="nucleotide sequence ID" value="NZ_CP047199.1"/>
</dbReference>
<reference evidence="3" key="1">
    <citation type="submission" date="2016-10" db="EMBL/GenBank/DDBJ databases">
        <authorList>
            <person name="Varghese N."/>
            <person name="Submissions S."/>
        </authorList>
    </citation>
    <scope>NUCLEOTIDE SEQUENCE [LARGE SCALE GENOMIC DNA]</scope>
    <source>
        <strain evidence="3">DSM 20524</strain>
    </source>
</reference>
<protein>
    <submittedName>
        <fullName evidence="2">Uncharacterized protein</fullName>
    </submittedName>
</protein>
<keyword evidence="1" id="KW-1133">Transmembrane helix</keyword>
<dbReference type="AlphaFoldDB" id="A0A1H9RF06"/>
<keyword evidence="1" id="KW-0812">Transmembrane</keyword>
<proteinExistence type="predicted"/>
<keyword evidence="3" id="KW-1185">Reference proteome</keyword>
<accession>A0A1H9RF06</accession>
<gene>
    <name evidence="2" type="ORF">SAMN05661109_00852</name>
</gene>
<evidence type="ECO:0000256" key="1">
    <source>
        <dbReference type="SAM" id="Phobius"/>
    </source>
</evidence>
<sequence length="95" mass="11157">MTGLGMTEKEHLGKRGNWRELLFSLFLALLLSVDVALFQEEHVPYWAYAIKFVVLFLIIFPLSKRATKRRVNWPYLLFAFFAAVIYVVVIYVMIN</sequence>
<feature type="transmembrane region" description="Helical" evidence="1">
    <location>
        <begin position="21"/>
        <end position="39"/>
    </location>
</feature>
<evidence type="ECO:0000313" key="3">
    <source>
        <dbReference type="Proteomes" id="UP000198929"/>
    </source>
</evidence>
<feature type="transmembrane region" description="Helical" evidence="1">
    <location>
        <begin position="75"/>
        <end position="94"/>
    </location>
</feature>
<name>A0A1H9RF06_9CORY</name>
<evidence type="ECO:0000313" key="2">
    <source>
        <dbReference type="EMBL" id="SER70549.1"/>
    </source>
</evidence>
<keyword evidence="1" id="KW-0472">Membrane</keyword>
<dbReference type="Proteomes" id="UP000198929">
    <property type="component" value="Unassembled WGS sequence"/>
</dbReference>
<feature type="transmembrane region" description="Helical" evidence="1">
    <location>
        <begin position="45"/>
        <end position="63"/>
    </location>
</feature>